<sequence>MRMAARDSRSDFVQADSVARDGGPAEAASFISGAVAELVQLSRRHRLDMLAHLLDMAQLEADDIVRRQLTGGKF</sequence>
<dbReference type="AlphaFoldDB" id="K8P6Z2"/>
<dbReference type="HOGENOM" id="CLU_193824_1_0_5"/>
<evidence type="ECO:0000313" key="1">
    <source>
        <dbReference type="EMBL" id="EKS38362.1"/>
    </source>
</evidence>
<organism evidence="1 2">
    <name type="scientific">Afipia broomeae ATCC 49717</name>
    <dbReference type="NCBI Taxonomy" id="883078"/>
    <lineage>
        <taxon>Bacteria</taxon>
        <taxon>Pseudomonadati</taxon>
        <taxon>Pseudomonadota</taxon>
        <taxon>Alphaproteobacteria</taxon>
        <taxon>Hyphomicrobiales</taxon>
        <taxon>Nitrobacteraceae</taxon>
        <taxon>Afipia</taxon>
    </lineage>
</organism>
<dbReference type="PATRIC" id="fig|883078.3.peg.2269"/>
<dbReference type="Proteomes" id="UP000001096">
    <property type="component" value="Unassembled WGS sequence"/>
</dbReference>
<reference evidence="1 2" key="1">
    <citation type="submission" date="2012-04" db="EMBL/GenBank/DDBJ databases">
        <title>The Genome Sequence of Afipia broomeae ATCC 49717.</title>
        <authorList>
            <consortium name="The Broad Institute Genome Sequencing Platform"/>
            <person name="Earl A."/>
            <person name="Ward D."/>
            <person name="Feldgarden M."/>
            <person name="Gevers D."/>
            <person name="Huys G."/>
            <person name="Walker B."/>
            <person name="Young S.K."/>
            <person name="Zeng Q."/>
            <person name="Gargeya S."/>
            <person name="Fitzgerald M."/>
            <person name="Haas B."/>
            <person name="Abouelleil A."/>
            <person name="Alvarado L."/>
            <person name="Arachchi H.M."/>
            <person name="Berlin A."/>
            <person name="Chapman S.B."/>
            <person name="Goldberg J."/>
            <person name="Griggs A."/>
            <person name="Gujja S."/>
            <person name="Hansen M."/>
            <person name="Howarth C."/>
            <person name="Imamovic A."/>
            <person name="Larimer J."/>
            <person name="McCowen C."/>
            <person name="Montmayeur A."/>
            <person name="Murphy C."/>
            <person name="Neiman D."/>
            <person name="Pearson M."/>
            <person name="Priest M."/>
            <person name="Roberts A."/>
            <person name="Saif S."/>
            <person name="Shea T."/>
            <person name="Sisk P."/>
            <person name="Sykes S."/>
            <person name="Wortman J."/>
            <person name="Nusbaum C."/>
            <person name="Birren B."/>
        </authorList>
    </citation>
    <scope>NUCLEOTIDE SEQUENCE [LARGE SCALE GENOMIC DNA]</scope>
    <source>
        <strain evidence="1 2">ATCC 49717</strain>
    </source>
</reference>
<dbReference type="eggNOG" id="ENOG50316B4">
    <property type="taxonomic scope" value="Bacteria"/>
</dbReference>
<proteinExistence type="predicted"/>
<dbReference type="EMBL" id="AGWX01000003">
    <property type="protein sequence ID" value="EKS38362.1"/>
    <property type="molecule type" value="Genomic_DNA"/>
</dbReference>
<comment type="caution">
    <text evidence="1">The sequence shown here is derived from an EMBL/GenBank/DDBJ whole genome shotgun (WGS) entry which is preliminary data.</text>
</comment>
<keyword evidence="2" id="KW-1185">Reference proteome</keyword>
<gene>
    <name evidence="1" type="ORF">HMPREF9695_02202</name>
</gene>
<accession>K8P6Z2</accession>
<evidence type="ECO:0000313" key="2">
    <source>
        <dbReference type="Proteomes" id="UP000001096"/>
    </source>
</evidence>
<name>K8P6Z2_9BRAD</name>
<protein>
    <submittedName>
        <fullName evidence="1">Uncharacterized protein</fullName>
    </submittedName>
</protein>